<feature type="compositionally biased region" description="Gly residues" evidence="1">
    <location>
        <begin position="414"/>
        <end position="423"/>
    </location>
</feature>
<feature type="region of interest" description="Disordered" evidence="1">
    <location>
        <begin position="126"/>
        <end position="173"/>
    </location>
</feature>
<dbReference type="VEuPathDB" id="VectorBase:RSAN_052342"/>
<feature type="compositionally biased region" description="Basic residues" evidence="1">
    <location>
        <begin position="146"/>
        <end position="156"/>
    </location>
</feature>
<feature type="compositionally biased region" description="Low complexity" evidence="1">
    <location>
        <begin position="401"/>
        <end position="413"/>
    </location>
</feature>
<organism evidence="2 3">
    <name type="scientific">Rhipicephalus sanguineus</name>
    <name type="common">Brown dog tick</name>
    <name type="synonym">Ixodes sanguineus</name>
    <dbReference type="NCBI Taxonomy" id="34632"/>
    <lineage>
        <taxon>Eukaryota</taxon>
        <taxon>Metazoa</taxon>
        <taxon>Ecdysozoa</taxon>
        <taxon>Arthropoda</taxon>
        <taxon>Chelicerata</taxon>
        <taxon>Arachnida</taxon>
        <taxon>Acari</taxon>
        <taxon>Parasitiformes</taxon>
        <taxon>Ixodida</taxon>
        <taxon>Ixodoidea</taxon>
        <taxon>Ixodidae</taxon>
        <taxon>Rhipicephalinae</taxon>
        <taxon>Rhipicephalus</taxon>
        <taxon>Rhipicephalus</taxon>
    </lineage>
</organism>
<feature type="region of interest" description="Disordered" evidence="1">
    <location>
        <begin position="398"/>
        <end position="423"/>
    </location>
</feature>
<dbReference type="EMBL" id="JABSTV010001246">
    <property type="protein sequence ID" value="KAH7975640.1"/>
    <property type="molecule type" value="Genomic_DNA"/>
</dbReference>
<gene>
    <name evidence="2" type="ORF">HPB52_003935</name>
</gene>
<reference evidence="2" key="1">
    <citation type="journal article" date="2020" name="Cell">
        <title>Large-Scale Comparative Analyses of Tick Genomes Elucidate Their Genetic Diversity and Vector Capacities.</title>
        <authorList>
            <consortium name="Tick Genome and Microbiome Consortium (TIGMIC)"/>
            <person name="Jia N."/>
            <person name="Wang J."/>
            <person name="Shi W."/>
            <person name="Du L."/>
            <person name="Sun Y."/>
            <person name="Zhan W."/>
            <person name="Jiang J.F."/>
            <person name="Wang Q."/>
            <person name="Zhang B."/>
            <person name="Ji P."/>
            <person name="Bell-Sakyi L."/>
            <person name="Cui X.M."/>
            <person name="Yuan T.T."/>
            <person name="Jiang B.G."/>
            <person name="Yang W.F."/>
            <person name="Lam T.T."/>
            <person name="Chang Q.C."/>
            <person name="Ding S.J."/>
            <person name="Wang X.J."/>
            <person name="Zhu J.G."/>
            <person name="Ruan X.D."/>
            <person name="Zhao L."/>
            <person name="Wei J.T."/>
            <person name="Ye R.Z."/>
            <person name="Que T.C."/>
            <person name="Du C.H."/>
            <person name="Zhou Y.H."/>
            <person name="Cheng J.X."/>
            <person name="Dai P.F."/>
            <person name="Guo W.B."/>
            <person name="Han X.H."/>
            <person name="Huang E.J."/>
            <person name="Li L.F."/>
            <person name="Wei W."/>
            <person name="Gao Y.C."/>
            <person name="Liu J.Z."/>
            <person name="Shao H.Z."/>
            <person name="Wang X."/>
            <person name="Wang C.C."/>
            <person name="Yang T.C."/>
            <person name="Huo Q.B."/>
            <person name="Li W."/>
            <person name="Chen H.Y."/>
            <person name="Chen S.E."/>
            <person name="Zhou L.G."/>
            <person name="Ni X.B."/>
            <person name="Tian J.H."/>
            <person name="Sheng Y."/>
            <person name="Liu T."/>
            <person name="Pan Y.S."/>
            <person name="Xia L.Y."/>
            <person name="Li J."/>
            <person name="Zhao F."/>
            <person name="Cao W.C."/>
        </authorList>
    </citation>
    <scope>NUCLEOTIDE SEQUENCE</scope>
    <source>
        <strain evidence="2">Rsan-2018</strain>
    </source>
</reference>
<feature type="compositionally biased region" description="Basic and acidic residues" evidence="1">
    <location>
        <begin position="158"/>
        <end position="172"/>
    </location>
</feature>
<evidence type="ECO:0000313" key="3">
    <source>
        <dbReference type="Proteomes" id="UP000821837"/>
    </source>
</evidence>
<proteinExistence type="predicted"/>
<feature type="compositionally biased region" description="Low complexity" evidence="1">
    <location>
        <begin position="43"/>
        <end position="59"/>
    </location>
</feature>
<keyword evidence="3" id="KW-1185">Reference proteome</keyword>
<dbReference type="AlphaFoldDB" id="A0A9D4T711"/>
<dbReference type="Proteomes" id="UP000821837">
    <property type="component" value="Chromosome 10"/>
</dbReference>
<evidence type="ECO:0000313" key="2">
    <source>
        <dbReference type="EMBL" id="KAH7975640.1"/>
    </source>
</evidence>
<name>A0A9D4T711_RHISA</name>
<accession>A0A9D4T711</accession>
<comment type="caution">
    <text evidence="2">The sequence shown here is derived from an EMBL/GenBank/DDBJ whole genome shotgun (WGS) entry which is preliminary data.</text>
</comment>
<feature type="region of interest" description="Disordered" evidence="1">
    <location>
        <begin position="34"/>
        <end position="96"/>
    </location>
</feature>
<dbReference type="OrthoDB" id="6503261at2759"/>
<protein>
    <submittedName>
        <fullName evidence="2">Uncharacterized protein</fullName>
    </submittedName>
</protein>
<sequence length="514" mass="54934">MAYNPSRREEICRLAGQISCQSLQLRDIVDNIYQRGQSPARPPSASSSPPGFVVRQSVSGGKGGGGRRASAAPQMGKDFSVNSKVATGGPGRKGSTSQFLTVQVPVSVASQFMATQKVDAGELSARQSVSSLGSDEGPKIPTTSHISRRPKPKAPPKPKAEEPEPAHPRPYEDDPIWGVWESNMLRLTQLLKMLLQELRSVSEYTKIDEPTLMAAAGVVGSGVPLAEASAADAFATKVAASSIIGGMYNRENVSNALHNPAPFQQLYAPPPQLKEQSSTDLLSSEPVREHIDLSIYFNKLASQMEALTQALKPNPFPPHAGAPMANRLIPLEENVGRLAHNLADVSRAIARPVDPLDVLMSSRAGSPAGQPIQVRAEAQVDNGEGVSMANRANVSFQIDRSSSQPSSSYPSSGAAGGGKGAGGLVQSDTMASLVASVNQLSNHMTQVQDLFRRALGARPVPKRREGLSVSEEEDLRYCVSKLTDNMSKMSRDLKETLKEHTTVPKDLDEDTEDC</sequence>
<reference evidence="2" key="2">
    <citation type="submission" date="2021-09" db="EMBL/GenBank/DDBJ databases">
        <authorList>
            <person name="Jia N."/>
            <person name="Wang J."/>
            <person name="Shi W."/>
            <person name="Du L."/>
            <person name="Sun Y."/>
            <person name="Zhan W."/>
            <person name="Jiang J."/>
            <person name="Wang Q."/>
            <person name="Zhang B."/>
            <person name="Ji P."/>
            <person name="Sakyi L.B."/>
            <person name="Cui X."/>
            <person name="Yuan T."/>
            <person name="Jiang B."/>
            <person name="Yang W."/>
            <person name="Lam T.T.-Y."/>
            <person name="Chang Q."/>
            <person name="Ding S."/>
            <person name="Wang X."/>
            <person name="Zhu J."/>
            <person name="Ruan X."/>
            <person name="Zhao L."/>
            <person name="Wei J."/>
            <person name="Que T."/>
            <person name="Du C."/>
            <person name="Cheng J."/>
            <person name="Dai P."/>
            <person name="Han X."/>
            <person name="Huang E."/>
            <person name="Gao Y."/>
            <person name="Liu J."/>
            <person name="Shao H."/>
            <person name="Ye R."/>
            <person name="Li L."/>
            <person name="Wei W."/>
            <person name="Wang X."/>
            <person name="Wang C."/>
            <person name="Huo Q."/>
            <person name="Li W."/>
            <person name="Guo W."/>
            <person name="Chen H."/>
            <person name="Chen S."/>
            <person name="Zhou L."/>
            <person name="Zhou L."/>
            <person name="Ni X."/>
            <person name="Tian J."/>
            <person name="Zhou Y."/>
            <person name="Sheng Y."/>
            <person name="Liu T."/>
            <person name="Pan Y."/>
            <person name="Xia L."/>
            <person name="Li J."/>
            <person name="Zhao F."/>
            <person name="Cao W."/>
        </authorList>
    </citation>
    <scope>NUCLEOTIDE SEQUENCE</scope>
    <source>
        <strain evidence="2">Rsan-2018</strain>
        <tissue evidence="2">Larvae</tissue>
    </source>
</reference>
<evidence type="ECO:0000256" key="1">
    <source>
        <dbReference type="SAM" id="MobiDB-lite"/>
    </source>
</evidence>